<comment type="caution">
    <text evidence="3">The sequence shown here is derived from an EMBL/GenBank/DDBJ whole genome shotgun (WGS) entry which is preliminary data.</text>
</comment>
<dbReference type="PROSITE" id="PS50126">
    <property type="entry name" value="S1"/>
    <property type="match status" value="1"/>
</dbReference>
<dbReference type="PANTHER" id="PTHR37296:SF1">
    <property type="entry name" value="CONSERVED VIRULENCE FACTOR B"/>
    <property type="match status" value="1"/>
</dbReference>
<reference evidence="3 4" key="1">
    <citation type="submission" date="2016-01" db="EMBL/GenBank/DDBJ databases">
        <authorList>
            <person name="Oliw E.H."/>
        </authorList>
    </citation>
    <scope>NUCLEOTIDE SEQUENCE [LARGE SCALE GENOMIC DNA]</scope>
    <source>
        <strain evidence="3 4">CMW7756A</strain>
    </source>
</reference>
<evidence type="ECO:0000313" key="3">
    <source>
        <dbReference type="EMBL" id="KXA30511.1"/>
    </source>
</evidence>
<name>A0A133PPE7_9FIRM</name>
<accession>A0A133PPE7</accession>
<dbReference type="EMBL" id="LRQE01000025">
    <property type="protein sequence ID" value="KXA30511.1"/>
    <property type="molecule type" value="Genomic_DNA"/>
</dbReference>
<dbReference type="InterPro" id="IPR040764">
    <property type="entry name" value="CvfB_WH"/>
</dbReference>
<dbReference type="PATRIC" id="fig|54005.3.peg.959"/>
<dbReference type="InterPro" id="IPR036388">
    <property type="entry name" value="WH-like_DNA-bd_sf"/>
</dbReference>
<evidence type="ECO:0000256" key="1">
    <source>
        <dbReference type="PIRNR" id="PIRNR012524"/>
    </source>
</evidence>
<comment type="similarity">
    <text evidence="1">Belongs to the CvfB family.</text>
</comment>
<dbReference type="InterPro" id="IPR039566">
    <property type="entry name" value="CvfB_S1_st"/>
</dbReference>
<dbReference type="Proteomes" id="UP000070174">
    <property type="component" value="Unassembled WGS sequence"/>
</dbReference>
<sequence length="275" mass="31107">MELGKIQKLTVASKKDGRVSLKDQDGERVNLAKGEGEDLKVGEEVQAFVYNIHEEFEATLKRPFAQVGELKKLRVVDKAKVGYFVDNGIGKDIFLPFKESFGRLTVGDEYLLYLYHDKSDRLALTMNIKDKLSTEGNFKVNDIVKGTIYSIGRPGAFVAIDNKYDGMIPIEEIKGIYKVGEEVEARVQRILQTGFITLTLREKAYKQIDADADLILEILEDNNGVLELGDKSDPELIKDITGLSKKAYKRAVGNLYKNRKINIYDTKIELRHGRK</sequence>
<proteinExistence type="inferred from homology"/>
<dbReference type="InterPro" id="IPR012340">
    <property type="entry name" value="NA-bd_OB-fold"/>
</dbReference>
<dbReference type="Pfam" id="PF13509">
    <property type="entry name" value="S1_2"/>
    <property type="match status" value="2"/>
</dbReference>
<dbReference type="Pfam" id="PF17783">
    <property type="entry name" value="WHD_CvfB"/>
    <property type="match status" value="1"/>
</dbReference>
<protein>
    <submittedName>
        <fullName evidence="3">S1 RNA binding domain protein</fullName>
    </submittedName>
</protein>
<dbReference type="Gene3D" id="1.10.10.10">
    <property type="entry name" value="Winged helix-like DNA-binding domain superfamily/Winged helix DNA-binding domain"/>
    <property type="match status" value="1"/>
</dbReference>
<feature type="domain" description="S1 motif" evidence="2">
    <location>
        <begin position="141"/>
        <end position="201"/>
    </location>
</feature>
<dbReference type="PIRSF" id="PIRSF012524">
    <property type="entry name" value="YitL_S1"/>
    <property type="match status" value="1"/>
</dbReference>
<dbReference type="SUPFAM" id="SSF50249">
    <property type="entry name" value="Nucleic acid-binding proteins"/>
    <property type="match status" value="1"/>
</dbReference>
<dbReference type="RefSeq" id="WP_005956779.1">
    <property type="nucleotide sequence ID" value="NZ_KQ957097.1"/>
</dbReference>
<dbReference type="Pfam" id="PF00575">
    <property type="entry name" value="S1"/>
    <property type="match status" value="1"/>
</dbReference>
<gene>
    <name evidence="3" type="ORF">HMPREF3229_00974</name>
</gene>
<dbReference type="PANTHER" id="PTHR37296">
    <property type="entry name" value="CONSERVED VIRULENCE FACTOR B"/>
    <property type="match status" value="1"/>
</dbReference>
<evidence type="ECO:0000313" key="4">
    <source>
        <dbReference type="Proteomes" id="UP000070174"/>
    </source>
</evidence>
<dbReference type="InterPro" id="IPR014464">
    <property type="entry name" value="CvfB_fam"/>
</dbReference>
<evidence type="ECO:0000259" key="2">
    <source>
        <dbReference type="PROSITE" id="PS50126"/>
    </source>
</evidence>
<dbReference type="AlphaFoldDB" id="A0A133PPE7"/>
<dbReference type="SMART" id="SM00316">
    <property type="entry name" value="S1"/>
    <property type="match status" value="2"/>
</dbReference>
<dbReference type="GO" id="GO:0003676">
    <property type="term" value="F:nucleic acid binding"/>
    <property type="evidence" value="ECO:0007669"/>
    <property type="project" value="InterPro"/>
</dbReference>
<dbReference type="InterPro" id="IPR003029">
    <property type="entry name" value="S1_domain"/>
</dbReference>
<organism evidence="3">
    <name type="scientific">Peptoniphilus harei</name>
    <dbReference type="NCBI Taxonomy" id="54005"/>
    <lineage>
        <taxon>Bacteria</taxon>
        <taxon>Bacillati</taxon>
        <taxon>Bacillota</taxon>
        <taxon>Tissierellia</taxon>
        <taxon>Tissierellales</taxon>
        <taxon>Peptoniphilaceae</taxon>
        <taxon>Peptoniphilus</taxon>
    </lineage>
</organism>
<dbReference type="Gene3D" id="2.40.50.140">
    <property type="entry name" value="Nucleic acid-binding proteins"/>
    <property type="match status" value="2"/>
</dbReference>